<evidence type="ECO:0000313" key="2">
    <source>
        <dbReference type="EMBL" id="CAI9962067.1"/>
    </source>
</evidence>
<dbReference type="EMBL" id="CAXDID020000007">
    <property type="protein sequence ID" value="CAL5976398.1"/>
    <property type="molecule type" value="Genomic_DNA"/>
</dbReference>
<gene>
    <name evidence="3" type="ORF">HINF_LOCUS3792</name>
    <name evidence="4" type="ORF">HINF_LOCUS3796</name>
    <name evidence="1" type="ORF">HINF_LOCUS49708</name>
    <name evidence="2" type="ORF">HINF_LOCUS49712</name>
</gene>
<keyword evidence="5" id="KW-1185">Reference proteome</keyword>
<dbReference type="EMBL" id="CATOUU010000952">
    <property type="protein sequence ID" value="CAI9962063.1"/>
    <property type="molecule type" value="Genomic_DNA"/>
</dbReference>
<name>A0AA86URL4_9EUKA</name>
<reference evidence="2" key="1">
    <citation type="submission" date="2023-06" db="EMBL/GenBank/DDBJ databases">
        <authorList>
            <person name="Kurt Z."/>
        </authorList>
    </citation>
    <scope>NUCLEOTIDE SEQUENCE</scope>
</reference>
<evidence type="ECO:0000313" key="5">
    <source>
        <dbReference type="Proteomes" id="UP001642409"/>
    </source>
</evidence>
<evidence type="ECO:0000313" key="3">
    <source>
        <dbReference type="EMBL" id="CAL5976390.1"/>
    </source>
</evidence>
<reference evidence="3 5" key="2">
    <citation type="submission" date="2024-07" db="EMBL/GenBank/DDBJ databases">
        <authorList>
            <person name="Akdeniz Z."/>
        </authorList>
    </citation>
    <scope>NUCLEOTIDE SEQUENCE [LARGE SCALE GENOMIC DNA]</scope>
</reference>
<protein>
    <submittedName>
        <fullName evidence="3">Hypothetical_protein</fullName>
    </submittedName>
</protein>
<sequence length="619" mass="68688">MQQVSQFSVFGFNVLKQEIIDSDIFVTITYSILTGALICMQCNIDIQKSQLQFVAHGVQISALILKSIDTVQISKVNISFRFHSNFSSGIINQINQSITRFTISTSVLTGFNNISSAFNGYVCSRLFVDITVEINSFSVCIENTTRFGSSLFTATITQQETQTCTVCQANKFVTYGLCQQQPQFSILLQNSTVICEYPFVFDVQLNICECSYGFYLNISFCVNVIQQFTITQNNATMLENSMRSEIQNTELNLKTAFIGLEQLILNNLSHLIQNMNNNDLVIINNVLNTNQTVHKNINEMRTESSSYFNTITANLENKHAKATTDLNSVNNTLRDKLDDQTNLIIDNQIYIKNNFTANKDQVSEFRTNVSLVLQLIDQHITNISNGLKDDLTNVNITLKNVIDDQTNYIKSSNMNIQSNFTAQKDQISNLKISIDTRFSTIDSSLQSTNQKLNDIKTQISDTKSAISTQISDAQTQITGVSTYLTNSVATQSYLKAVYDSLMGTVSTQTHLTNVYNSLLAAVNAITVPNPCKTWPATTNLNGLCQCGFAFVGAQASGYCPKINSCCAYRSFDTGGTWGKNAEIKCANGVSQNSPGFKTATETDSWISTSCGQLTIYTNM</sequence>
<dbReference type="EMBL" id="CATOUU010000952">
    <property type="protein sequence ID" value="CAI9962067.1"/>
    <property type="molecule type" value="Genomic_DNA"/>
</dbReference>
<comment type="caution">
    <text evidence="2">The sequence shown here is derived from an EMBL/GenBank/DDBJ whole genome shotgun (WGS) entry which is preliminary data.</text>
</comment>
<dbReference type="Proteomes" id="UP001642409">
    <property type="component" value="Unassembled WGS sequence"/>
</dbReference>
<evidence type="ECO:0000313" key="1">
    <source>
        <dbReference type="EMBL" id="CAI9962063.1"/>
    </source>
</evidence>
<proteinExistence type="predicted"/>
<evidence type="ECO:0000313" key="4">
    <source>
        <dbReference type="EMBL" id="CAL5976398.1"/>
    </source>
</evidence>
<dbReference type="AlphaFoldDB" id="A0AA86URL4"/>
<organism evidence="2">
    <name type="scientific">Hexamita inflata</name>
    <dbReference type="NCBI Taxonomy" id="28002"/>
    <lineage>
        <taxon>Eukaryota</taxon>
        <taxon>Metamonada</taxon>
        <taxon>Diplomonadida</taxon>
        <taxon>Hexamitidae</taxon>
        <taxon>Hexamitinae</taxon>
        <taxon>Hexamita</taxon>
    </lineage>
</organism>
<dbReference type="EMBL" id="CAXDID020000007">
    <property type="protein sequence ID" value="CAL5976390.1"/>
    <property type="molecule type" value="Genomic_DNA"/>
</dbReference>
<accession>A0AA86URL4</accession>